<proteinExistence type="predicted"/>
<reference evidence="2 3" key="1">
    <citation type="journal article" date="2024" name="Nat. Commun.">
        <title>Phylogenomics reveals the evolutionary origins of lichenization in chlorophyte algae.</title>
        <authorList>
            <person name="Puginier C."/>
            <person name="Libourel C."/>
            <person name="Otte J."/>
            <person name="Skaloud P."/>
            <person name="Haon M."/>
            <person name="Grisel S."/>
            <person name="Petersen M."/>
            <person name="Berrin J.G."/>
            <person name="Delaux P.M."/>
            <person name="Dal Grande F."/>
            <person name="Keller J."/>
        </authorList>
    </citation>
    <scope>NUCLEOTIDE SEQUENCE [LARGE SCALE GENOMIC DNA]</scope>
    <source>
        <strain evidence="2 3">SAG 2043</strain>
    </source>
</reference>
<gene>
    <name evidence="2" type="ORF">WJX72_003816</name>
</gene>
<dbReference type="AlphaFoldDB" id="A0AAW1QQ40"/>
<dbReference type="PANTHER" id="PTHR21666:SF290">
    <property type="entry name" value="PEPTIDASE M23 DOMAIN PROTEIN"/>
    <property type="match status" value="1"/>
</dbReference>
<evidence type="ECO:0000313" key="2">
    <source>
        <dbReference type="EMBL" id="KAK9823564.1"/>
    </source>
</evidence>
<dbReference type="SUPFAM" id="SSF51261">
    <property type="entry name" value="Duplicated hybrid motif"/>
    <property type="match status" value="1"/>
</dbReference>
<dbReference type="Pfam" id="PF01551">
    <property type="entry name" value="Peptidase_M23"/>
    <property type="match status" value="1"/>
</dbReference>
<feature type="domain" description="M23ase beta-sheet core" evidence="1">
    <location>
        <begin position="237"/>
        <end position="335"/>
    </location>
</feature>
<protein>
    <recommendedName>
        <fullName evidence="1">M23ase beta-sheet core domain-containing protein</fullName>
    </recommendedName>
</protein>
<name>A0AAW1QQ40_9CHLO</name>
<comment type="caution">
    <text evidence="2">The sequence shown here is derived from an EMBL/GenBank/DDBJ whole genome shotgun (WGS) entry which is preliminary data.</text>
</comment>
<dbReference type="Gene3D" id="2.70.70.10">
    <property type="entry name" value="Glucose Permease (Domain IIA)"/>
    <property type="match status" value="1"/>
</dbReference>
<dbReference type="CDD" id="cd12797">
    <property type="entry name" value="M23_peptidase"/>
    <property type="match status" value="1"/>
</dbReference>
<organism evidence="2 3">
    <name type="scientific">[Myrmecia] bisecta</name>
    <dbReference type="NCBI Taxonomy" id="41462"/>
    <lineage>
        <taxon>Eukaryota</taxon>
        <taxon>Viridiplantae</taxon>
        <taxon>Chlorophyta</taxon>
        <taxon>core chlorophytes</taxon>
        <taxon>Trebouxiophyceae</taxon>
        <taxon>Trebouxiales</taxon>
        <taxon>Trebouxiaceae</taxon>
        <taxon>Myrmecia</taxon>
    </lineage>
</organism>
<evidence type="ECO:0000313" key="3">
    <source>
        <dbReference type="Proteomes" id="UP001489004"/>
    </source>
</evidence>
<dbReference type="InterPro" id="IPR016047">
    <property type="entry name" value="M23ase_b-sheet_dom"/>
</dbReference>
<accession>A0AAW1QQ40</accession>
<dbReference type="InterPro" id="IPR011055">
    <property type="entry name" value="Dup_hybrid_motif"/>
</dbReference>
<dbReference type="PANTHER" id="PTHR21666">
    <property type="entry name" value="PEPTIDASE-RELATED"/>
    <property type="match status" value="1"/>
</dbReference>
<dbReference type="GO" id="GO:0004222">
    <property type="term" value="F:metalloendopeptidase activity"/>
    <property type="evidence" value="ECO:0007669"/>
    <property type="project" value="TreeGrafter"/>
</dbReference>
<sequence>MPQQLHYELLVQAPLLLTNLREAQHCLCSPAQPRGLHHWFSRTGPPFASVPGAASFAWAHVCLVEPELLLSTRSAVQGTTVAVLVAPAPPRSPLGLIRRLLAERKGDLVEVRGLLGMPVPVFRLDSCVWRAYVPVTPLQDPGQYNVQVRVRDGLHKAVDVPVEVVAGDFPVEQLWFRRSKAALVPSERETAQVLQACRSCSPAQLWRGAFMAPCPGRVTTPYGVRRFYNGVWRPDYFHRGLDYAGDAGQAVQAPAAGRVVLVGREQDGFAVHGNCLGLDHGAGLTSLFLHLQDLAVREGDVVKQGEDIGTIGVTGMATGPHLHWGMFASGEAVDPSAWLDTPDSRAKAAIWKF</sequence>
<dbReference type="InterPro" id="IPR050570">
    <property type="entry name" value="Cell_wall_metabolism_enzyme"/>
</dbReference>
<dbReference type="EMBL" id="JALJOR010000002">
    <property type="protein sequence ID" value="KAK9823564.1"/>
    <property type="molecule type" value="Genomic_DNA"/>
</dbReference>
<evidence type="ECO:0000259" key="1">
    <source>
        <dbReference type="Pfam" id="PF01551"/>
    </source>
</evidence>
<keyword evidence="3" id="KW-1185">Reference proteome</keyword>
<dbReference type="Proteomes" id="UP001489004">
    <property type="component" value="Unassembled WGS sequence"/>
</dbReference>